<dbReference type="SMART" id="SM00360">
    <property type="entry name" value="RRM"/>
    <property type="match status" value="1"/>
</dbReference>
<feature type="region of interest" description="Disordered" evidence="2">
    <location>
        <begin position="205"/>
        <end position="312"/>
    </location>
</feature>
<protein>
    <recommendedName>
        <fullName evidence="6">RRM domain-containing protein</fullName>
    </recommendedName>
</protein>
<dbReference type="AlphaFoldDB" id="A0A0G4GYL8"/>
<accession>A0A0G4GYL8</accession>
<evidence type="ECO:0000313" key="5">
    <source>
        <dbReference type="EMBL" id="CEM36127.1"/>
    </source>
</evidence>
<dbReference type="InterPro" id="IPR001202">
    <property type="entry name" value="WW_dom"/>
</dbReference>
<sequence length="312" mass="31694">MAAISGLDGKLRFPASMKPCEVRLAHSKQGGGGGGGGGPPAPAPKSSNWQTFYTPEGHAYYYNSITQQTQWEKPAELDQPMGGGPRFPSNSMGGGGGPGGNQPQQEFGPPGSNLFIFHLPPEWNDMDLIQHFQHFGSIVSARVQKSNEGGGNRNRGFGFVSFDNTTSAAQAIRAMNGFSVGGKWLKVQLKKGEEHLTPADIVSVQNTRGPAQGGQGGPRPMGGQAGGAGGPMGFPMQGGGPMAGGPQMGGMGPGMMGQPGPMGGMGAPQMAPQMNGTGPGAPPQGAFNGTAAGPGYPQMTAAGAQPGAYRAM</sequence>
<feature type="domain" description="RRM" evidence="4">
    <location>
        <begin position="112"/>
        <end position="192"/>
    </location>
</feature>
<dbReference type="GO" id="GO:0003723">
    <property type="term" value="F:RNA binding"/>
    <property type="evidence" value="ECO:0007669"/>
    <property type="project" value="UniProtKB-UniRule"/>
</dbReference>
<dbReference type="PROSITE" id="PS01159">
    <property type="entry name" value="WW_DOMAIN_1"/>
    <property type="match status" value="1"/>
</dbReference>
<dbReference type="Gene3D" id="2.20.70.10">
    <property type="match status" value="1"/>
</dbReference>
<dbReference type="Gene3D" id="3.30.70.330">
    <property type="match status" value="1"/>
</dbReference>
<dbReference type="SUPFAM" id="SSF51045">
    <property type="entry name" value="WW domain"/>
    <property type="match status" value="1"/>
</dbReference>
<dbReference type="SUPFAM" id="SSF54928">
    <property type="entry name" value="RNA-binding domain, RBD"/>
    <property type="match status" value="1"/>
</dbReference>
<dbReference type="CDD" id="cd00201">
    <property type="entry name" value="WW"/>
    <property type="match status" value="1"/>
</dbReference>
<gene>
    <name evidence="5" type="ORF">Cvel_5394</name>
</gene>
<dbReference type="InterPro" id="IPR035979">
    <property type="entry name" value="RBD_domain_sf"/>
</dbReference>
<organism evidence="5">
    <name type="scientific">Chromera velia CCMP2878</name>
    <dbReference type="NCBI Taxonomy" id="1169474"/>
    <lineage>
        <taxon>Eukaryota</taxon>
        <taxon>Sar</taxon>
        <taxon>Alveolata</taxon>
        <taxon>Colpodellida</taxon>
        <taxon>Chromeraceae</taxon>
        <taxon>Chromera</taxon>
    </lineage>
</organism>
<reference evidence="5" key="1">
    <citation type="submission" date="2014-11" db="EMBL/GenBank/DDBJ databases">
        <authorList>
            <person name="Otto D Thomas"/>
            <person name="Naeem Raeece"/>
        </authorList>
    </citation>
    <scope>NUCLEOTIDE SEQUENCE</scope>
</reference>
<feature type="compositionally biased region" description="Gly residues" evidence="2">
    <location>
        <begin position="29"/>
        <end position="38"/>
    </location>
</feature>
<dbReference type="InterPro" id="IPR000504">
    <property type="entry name" value="RRM_dom"/>
</dbReference>
<dbReference type="EMBL" id="CDMZ01001680">
    <property type="protein sequence ID" value="CEM36127.1"/>
    <property type="molecule type" value="Genomic_DNA"/>
</dbReference>
<evidence type="ECO:0000259" key="3">
    <source>
        <dbReference type="PROSITE" id="PS50020"/>
    </source>
</evidence>
<dbReference type="InterPro" id="IPR036020">
    <property type="entry name" value="WW_dom_sf"/>
</dbReference>
<dbReference type="PROSITE" id="PS50102">
    <property type="entry name" value="RRM"/>
    <property type="match status" value="1"/>
</dbReference>
<keyword evidence="1" id="KW-0694">RNA-binding</keyword>
<dbReference type="PROSITE" id="PS50020">
    <property type="entry name" value="WW_DOMAIN_2"/>
    <property type="match status" value="1"/>
</dbReference>
<feature type="compositionally biased region" description="Gly residues" evidence="2">
    <location>
        <begin position="211"/>
        <end position="266"/>
    </location>
</feature>
<name>A0A0G4GYL8_9ALVE</name>
<evidence type="ECO:0000256" key="2">
    <source>
        <dbReference type="SAM" id="MobiDB-lite"/>
    </source>
</evidence>
<dbReference type="Pfam" id="PF00397">
    <property type="entry name" value="WW"/>
    <property type="match status" value="1"/>
</dbReference>
<dbReference type="VEuPathDB" id="CryptoDB:Cvel_5394"/>
<feature type="region of interest" description="Disordered" evidence="2">
    <location>
        <begin position="75"/>
        <end position="109"/>
    </location>
</feature>
<dbReference type="PANTHER" id="PTHR48034">
    <property type="entry name" value="TRANSFORMER-2 SEX-DETERMINING PROTEIN-RELATED"/>
    <property type="match status" value="1"/>
</dbReference>
<dbReference type="InterPro" id="IPR050441">
    <property type="entry name" value="RBM"/>
</dbReference>
<evidence type="ECO:0000259" key="4">
    <source>
        <dbReference type="PROSITE" id="PS50102"/>
    </source>
</evidence>
<feature type="region of interest" description="Disordered" evidence="2">
    <location>
        <begin position="25"/>
        <end position="50"/>
    </location>
</feature>
<evidence type="ECO:0008006" key="6">
    <source>
        <dbReference type="Google" id="ProtNLM"/>
    </source>
</evidence>
<feature type="domain" description="WW" evidence="3">
    <location>
        <begin position="43"/>
        <end position="76"/>
    </location>
</feature>
<dbReference type="Pfam" id="PF00076">
    <property type="entry name" value="RRM_1"/>
    <property type="match status" value="1"/>
</dbReference>
<dbReference type="SMART" id="SM00456">
    <property type="entry name" value="WW"/>
    <property type="match status" value="1"/>
</dbReference>
<dbReference type="InterPro" id="IPR012677">
    <property type="entry name" value="Nucleotide-bd_a/b_plait_sf"/>
</dbReference>
<evidence type="ECO:0000256" key="1">
    <source>
        <dbReference type="PROSITE-ProRule" id="PRU00176"/>
    </source>
</evidence>
<dbReference type="PhylomeDB" id="A0A0G4GYL8"/>
<proteinExistence type="predicted"/>